<accession>A0A173MEY3</accession>
<dbReference type="EMBL" id="FTOR01000006">
    <property type="protein sequence ID" value="SIT24084.1"/>
    <property type="molecule type" value="Genomic_DNA"/>
</dbReference>
<evidence type="ECO:0000259" key="2">
    <source>
        <dbReference type="Pfam" id="PF13699"/>
    </source>
</evidence>
<dbReference type="Pfam" id="PF13699">
    <property type="entry name" value="eCIS_core"/>
    <property type="match status" value="1"/>
</dbReference>
<sequence>MKHAVLQNKLTDRNAASAGKSSSNPLQLLKDKAAQLATAGHNNPLQMAGPLEEELPAQGKFAAQLAAGPEEELPVQGKFTTQLAAPEEELPVQGKFATQLQGGLEEELPVQGKFTTQLVGGAEEEPLQMQPENKTGLSDNLKSGIENLSGYSMDSVKVHYNSSQPAQLNALAYAQGTDIHVGPGQEKHVPHEAWHVVQQMAGRVQPTMESNGVPINDSAALETEADVMGAKANNL</sequence>
<evidence type="ECO:0000313" key="4">
    <source>
        <dbReference type="Proteomes" id="UP000186917"/>
    </source>
</evidence>
<name>A0A173MEY3_9BACT</name>
<dbReference type="Proteomes" id="UP000186917">
    <property type="component" value="Unassembled WGS sequence"/>
</dbReference>
<dbReference type="InterPro" id="IPR025295">
    <property type="entry name" value="eCIS_core_dom"/>
</dbReference>
<evidence type="ECO:0000313" key="3">
    <source>
        <dbReference type="EMBL" id="SIT24084.1"/>
    </source>
</evidence>
<dbReference type="RefSeq" id="WP_076380285.1">
    <property type="nucleotide sequence ID" value="NZ_AP017422.1"/>
</dbReference>
<organism evidence="3 4">
    <name type="scientific">Filimonas lacunae</name>
    <dbReference type="NCBI Taxonomy" id="477680"/>
    <lineage>
        <taxon>Bacteria</taxon>
        <taxon>Pseudomonadati</taxon>
        <taxon>Bacteroidota</taxon>
        <taxon>Chitinophagia</taxon>
        <taxon>Chitinophagales</taxon>
        <taxon>Chitinophagaceae</taxon>
        <taxon>Filimonas</taxon>
    </lineage>
</organism>
<gene>
    <name evidence="3" type="ORF">SAMN05421788_10665</name>
</gene>
<evidence type="ECO:0000256" key="1">
    <source>
        <dbReference type="SAM" id="MobiDB-lite"/>
    </source>
</evidence>
<proteinExistence type="predicted"/>
<dbReference type="STRING" id="477680.SAMN05421788_10665"/>
<feature type="domain" description="eCIS core" evidence="2">
    <location>
        <begin position="138"/>
        <end position="202"/>
    </location>
</feature>
<dbReference type="KEGG" id="fln:FLA_2006"/>
<dbReference type="AlphaFoldDB" id="A0A173MEY3"/>
<reference evidence="4" key="1">
    <citation type="submission" date="2017-01" db="EMBL/GenBank/DDBJ databases">
        <authorList>
            <person name="Varghese N."/>
            <person name="Submissions S."/>
        </authorList>
    </citation>
    <scope>NUCLEOTIDE SEQUENCE [LARGE SCALE GENOMIC DNA]</scope>
    <source>
        <strain evidence="4">DSM 21054</strain>
    </source>
</reference>
<protein>
    <recommendedName>
        <fullName evidence="2">eCIS core domain-containing protein</fullName>
    </recommendedName>
</protein>
<feature type="region of interest" description="Disordered" evidence="1">
    <location>
        <begin position="1"/>
        <end position="27"/>
    </location>
</feature>
<keyword evidence="4" id="KW-1185">Reference proteome</keyword>